<dbReference type="STRING" id="1432141.A0A015N6E0"/>
<comment type="caution">
    <text evidence="13">The sequence shown here is derived from an EMBL/GenBank/DDBJ whole genome shotgun (WGS) entry which is preliminary data.</text>
</comment>
<dbReference type="InterPro" id="IPR001199">
    <property type="entry name" value="Cyt_B5-like_heme/steroid-bd"/>
</dbReference>
<dbReference type="OrthoDB" id="260091at2759"/>
<gene>
    <name evidence="13" type="ORF">RirG_048330</name>
</gene>
<feature type="domain" description="Cytochrome b5 heme-binding" evidence="12">
    <location>
        <begin position="14"/>
        <end position="93"/>
    </location>
</feature>
<evidence type="ECO:0000256" key="5">
    <source>
        <dbReference type="ARBA" id="ARBA00022723"/>
    </source>
</evidence>
<evidence type="ECO:0000256" key="4">
    <source>
        <dbReference type="ARBA" id="ARBA00022692"/>
    </source>
</evidence>
<keyword evidence="5" id="KW-0479">Metal-binding</keyword>
<evidence type="ECO:0000256" key="2">
    <source>
        <dbReference type="ARBA" id="ARBA00009295"/>
    </source>
</evidence>
<sequence>MPPRAKLEELIDGPKNFRRADVIRTFEKKGNDQDPWYIVVDNKVYDIKDFVSDHPGGAVILTQIGKDSTDAFYNFHPNEVIEILANYYVGDIAQEDIITSKEGFAQELRKYKEIFKKKNYFKSSKLYYAQKVIHNIIIWATSVTILAKFGDNLFGVLLSAAIMGLFWQQCGWLSHDFLHHQVFDNRKYNDLMGDFLGGICQGFDPSWWKDKHNTHHAEPNVHGQDPDINTHPILTWSEHALLDIFDPEMAEINAKLLPQWIVRFMIKYQTLSYFPILCVARVSWCIQSILFVLPNGQNGKPADARMPISLTEQLSLGIHYIWYFYILSFISTWNLVFIFFITSQAICGLLLALVFALNHNGMKILTEEEAQEMDFFIKQVITGRNVIASNPELQFIVDWFCGGLNYQIEHHIFPTLPRHVFHKVQPIVQTLCEKYEIPYHKTTFMEGTKEVFNRLGQVSAACWKLDRKLT</sequence>
<name>A0A015N6E0_RHIIW</name>
<keyword evidence="14" id="KW-1185">Reference proteome</keyword>
<dbReference type="OMA" id="CGWWMHE"/>
<dbReference type="GO" id="GO:0020037">
    <property type="term" value="F:heme binding"/>
    <property type="evidence" value="ECO:0007669"/>
    <property type="project" value="InterPro"/>
</dbReference>
<comment type="subcellular location">
    <subcellularLocation>
        <location evidence="1">Membrane</location>
        <topology evidence="1">Multi-pass membrane protein</topology>
    </subcellularLocation>
</comment>
<evidence type="ECO:0000313" key="13">
    <source>
        <dbReference type="EMBL" id="EXX74738.1"/>
    </source>
</evidence>
<organism evidence="13 14">
    <name type="scientific">Rhizophagus irregularis (strain DAOM 197198w)</name>
    <name type="common">Glomus intraradices</name>
    <dbReference type="NCBI Taxonomy" id="1432141"/>
    <lineage>
        <taxon>Eukaryota</taxon>
        <taxon>Fungi</taxon>
        <taxon>Fungi incertae sedis</taxon>
        <taxon>Mucoromycota</taxon>
        <taxon>Glomeromycotina</taxon>
        <taxon>Glomeromycetes</taxon>
        <taxon>Glomerales</taxon>
        <taxon>Glomeraceae</taxon>
        <taxon>Rhizophagus</taxon>
    </lineage>
</organism>
<dbReference type="Proteomes" id="UP000022910">
    <property type="component" value="Unassembled WGS sequence"/>
</dbReference>
<keyword evidence="7" id="KW-0560">Oxidoreductase</keyword>
<evidence type="ECO:0000256" key="1">
    <source>
        <dbReference type="ARBA" id="ARBA00004141"/>
    </source>
</evidence>
<reference evidence="13 14" key="1">
    <citation type="submission" date="2014-02" db="EMBL/GenBank/DDBJ databases">
        <title>Single nucleus genome sequencing reveals high similarity among nuclei of an endomycorrhizal fungus.</title>
        <authorList>
            <person name="Lin K."/>
            <person name="Geurts R."/>
            <person name="Zhang Z."/>
            <person name="Limpens E."/>
            <person name="Saunders D.G."/>
            <person name="Mu D."/>
            <person name="Pang E."/>
            <person name="Cao H."/>
            <person name="Cha H."/>
            <person name="Lin T."/>
            <person name="Zhou Q."/>
            <person name="Shang Y."/>
            <person name="Li Y."/>
            <person name="Ivanov S."/>
            <person name="Sharma T."/>
            <person name="Velzen R.V."/>
            <person name="Ruijter N.D."/>
            <person name="Aanen D.K."/>
            <person name="Win J."/>
            <person name="Kamoun S."/>
            <person name="Bisseling T."/>
            <person name="Huang S."/>
        </authorList>
    </citation>
    <scope>NUCLEOTIDE SEQUENCE [LARGE SCALE GENOMIC DNA]</scope>
    <source>
        <strain evidence="14">DAOM197198w</strain>
    </source>
</reference>
<dbReference type="CDD" id="cd03506">
    <property type="entry name" value="Delta6-FADS-like"/>
    <property type="match status" value="1"/>
</dbReference>
<accession>A0A015N6E0</accession>
<evidence type="ECO:0000256" key="3">
    <source>
        <dbReference type="ARBA" id="ARBA00022617"/>
    </source>
</evidence>
<keyword evidence="3" id="KW-0349">Heme</keyword>
<dbReference type="Pfam" id="PF00173">
    <property type="entry name" value="Cyt-b5"/>
    <property type="match status" value="1"/>
</dbReference>
<dbReference type="GO" id="GO:0046872">
    <property type="term" value="F:metal ion binding"/>
    <property type="evidence" value="ECO:0007669"/>
    <property type="project" value="UniProtKB-KW"/>
</dbReference>
<evidence type="ECO:0000256" key="7">
    <source>
        <dbReference type="ARBA" id="ARBA00023002"/>
    </source>
</evidence>
<dbReference type="InterPro" id="IPR012171">
    <property type="entry name" value="Fatty_acid_desaturase"/>
</dbReference>
<comment type="similarity">
    <text evidence="2">Belongs to the fatty acid desaturase type 1 family.</text>
</comment>
<feature type="transmembrane region" description="Helical" evidence="11">
    <location>
        <begin position="273"/>
        <end position="293"/>
    </location>
</feature>
<dbReference type="PANTHER" id="PTHR19353">
    <property type="entry name" value="FATTY ACID DESATURASE 2"/>
    <property type="match status" value="1"/>
</dbReference>
<keyword evidence="8" id="KW-0408">Iron</keyword>
<evidence type="ECO:0000256" key="6">
    <source>
        <dbReference type="ARBA" id="ARBA00022989"/>
    </source>
</evidence>
<keyword evidence="9" id="KW-0443">Lipid metabolism</keyword>
<dbReference type="GO" id="GO:0016020">
    <property type="term" value="C:membrane"/>
    <property type="evidence" value="ECO:0007669"/>
    <property type="project" value="UniProtKB-SubCell"/>
</dbReference>
<dbReference type="PANTHER" id="PTHR19353:SF88">
    <property type="entry name" value="DELTA(5) FATTY ACID DESATURASE FAT-4"/>
    <property type="match status" value="1"/>
</dbReference>
<proteinExistence type="inferred from homology"/>
<protein>
    <submittedName>
        <fullName evidence="13">Cyb5p</fullName>
    </submittedName>
</protein>
<dbReference type="PROSITE" id="PS50255">
    <property type="entry name" value="CYTOCHROME_B5_2"/>
    <property type="match status" value="1"/>
</dbReference>
<evidence type="ECO:0000256" key="10">
    <source>
        <dbReference type="ARBA" id="ARBA00023136"/>
    </source>
</evidence>
<evidence type="ECO:0000259" key="12">
    <source>
        <dbReference type="PROSITE" id="PS50255"/>
    </source>
</evidence>
<dbReference type="PIRSF" id="PIRSF015921">
    <property type="entry name" value="FA_sphinglp_des"/>
    <property type="match status" value="1"/>
</dbReference>
<dbReference type="InterPro" id="IPR036400">
    <property type="entry name" value="Cyt_B5-like_heme/steroid_sf"/>
</dbReference>
<dbReference type="Gene3D" id="3.10.120.10">
    <property type="entry name" value="Cytochrome b5-like heme/steroid binding domain"/>
    <property type="match status" value="1"/>
</dbReference>
<evidence type="ECO:0000256" key="8">
    <source>
        <dbReference type="ARBA" id="ARBA00023004"/>
    </source>
</evidence>
<dbReference type="Pfam" id="PF00487">
    <property type="entry name" value="FA_desaturase"/>
    <property type="match status" value="1"/>
</dbReference>
<dbReference type="AlphaFoldDB" id="A0A015N6E0"/>
<dbReference type="InterPro" id="IPR018506">
    <property type="entry name" value="Cyt_B5_heme-BS"/>
</dbReference>
<keyword evidence="10 11" id="KW-0472">Membrane</keyword>
<dbReference type="HOGENOM" id="CLU_016265_1_1_1"/>
<dbReference type="EMBL" id="JEMT01012732">
    <property type="protein sequence ID" value="EXX74738.1"/>
    <property type="molecule type" value="Genomic_DNA"/>
</dbReference>
<dbReference type="SUPFAM" id="SSF55856">
    <property type="entry name" value="Cytochrome b5-like heme/steroid binding domain"/>
    <property type="match status" value="1"/>
</dbReference>
<keyword evidence="4 11" id="KW-0812">Transmembrane</keyword>
<dbReference type="PROSITE" id="PS00191">
    <property type="entry name" value="CYTOCHROME_B5_1"/>
    <property type="match status" value="1"/>
</dbReference>
<dbReference type="InterPro" id="IPR005804">
    <property type="entry name" value="FA_desaturase_dom"/>
</dbReference>
<evidence type="ECO:0000256" key="9">
    <source>
        <dbReference type="ARBA" id="ARBA00023098"/>
    </source>
</evidence>
<evidence type="ECO:0000256" key="11">
    <source>
        <dbReference type="SAM" id="Phobius"/>
    </source>
</evidence>
<dbReference type="SMR" id="A0A015N6E0"/>
<dbReference type="SMART" id="SM01117">
    <property type="entry name" value="Cyt-b5"/>
    <property type="match status" value="1"/>
</dbReference>
<keyword evidence="6 11" id="KW-1133">Transmembrane helix</keyword>
<feature type="transmembrane region" description="Helical" evidence="11">
    <location>
        <begin position="322"/>
        <end position="355"/>
    </location>
</feature>
<dbReference type="GO" id="GO:0006629">
    <property type="term" value="P:lipid metabolic process"/>
    <property type="evidence" value="ECO:0007669"/>
    <property type="project" value="UniProtKB-KW"/>
</dbReference>
<dbReference type="GO" id="GO:0016717">
    <property type="term" value="F:oxidoreductase activity, acting on paired donors, with oxidation of a pair of donors resulting in the reduction of molecular oxygen to two molecules of water"/>
    <property type="evidence" value="ECO:0007669"/>
    <property type="project" value="TreeGrafter"/>
</dbReference>
<evidence type="ECO:0000313" key="14">
    <source>
        <dbReference type="Proteomes" id="UP000022910"/>
    </source>
</evidence>